<dbReference type="GO" id="GO:0004564">
    <property type="term" value="F:beta-fructofuranosidase activity"/>
    <property type="evidence" value="ECO:0007669"/>
    <property type="project" value="UniProtKB-EC"/>
</dbReference>
<evidence type="ECO:0000256" key="2">
    <source>
        <dbReference type="ARBA" id="ARBA00012758"/>
    </source>
</evidence>
<dbReference type="InterPro" id="IPR001362">
    <property type="entry name" value="Glyco_hydro_32"/>
</dbReference>
<dbReference type="PANTHER" id="PTHR43101">
    <property type="entry name" value="BETA-FRUCTOSIDASE"/>
    <property type="match status" value="1"/>
</dbReference>
<dbReference type="Proteomes" id="UP000422989">
    <property type="component" value="Chromosome"/>
</dbReference>
<evidence type="ECO:0000256" key="4">
    <source>
        <dbReference type="ARBA" id="ARBA00023295"/>
    </source>
</evidence>
<evidence type="ECO:0000259" key="7">
    <source>
        <dbReference type="Pfam" id="PF08244"/>
    </source>
</evidence>
<dbReference type="GO" id="GO:0005975">
    <property type="term" value="P:carbohydrate metabolic process"/>
    <property type="evidence" value="ECO:0007669"/>
    <property type="project" value="InterPro"/>
</dbReference>
<evidence type="ECO:0000259" key="6">
    <source>
        <dbReference type="Pfam" id="PF00251"/>
    </source>
</evidence>
<gene>
    <name evidence="8" type="ORF">D7D94_12225</name>
</gene>
<dbReference type="Gene3D" id="2.115.10.20">
    <property type="entry name" value="Glycosyl hydrolase domain, family 43"/>
    <property type="match status" value="1"/>
</dbReference>
<dbReference type="AlphaFoldDB" id="A0A6I6DW48"/>
<dbReference type="CDD" id="cd08996">
    <property type="entry name" value="GH32_FFase"/>
    <property type="match status" value="1"/>
</dbReference>
<sequence length="519" mass="56701">MLEDHRNPASASAVLEESDPRAIVLADRYRPVYHFTSPSGWLNDPNGVSQWNGEYHLFYQYNPYSADHRLIHWGHAVSTDLVRWSDRPIALTPSEGPDEEGCWSGVLVEDRGRPVIVYSGHAHGRQTACLAYGDATLTTWTKEGGNPVIEPPQGVALTAFRDHCVWRENGVWRQLIGSGIRGEGGTAFLYESEDLVSWRLIGPLAIGEAAALPDTDPLWTGTMWECVDFFRLGADGTTGAPDSASDDEHVLLFSAWDDDRTMHPLAAIGRYAGDRFAIDRYQRLDLGGRHAYAPQTFADESGRRVLWSWMQEARGGAAQRAAGWSGAMALPRVLTIDDIGVIRQEPVPELEAARGERLTWRREQGAVASAGDQIEFDLDASVPAGSAVTIEMLSTPDGTEKTVAVVRREADGELTLTVDRARSSLGEDLDTSMHSGAVPAEHDHVRVRGFLDRSSLEIFVDGIALTTRVYPTRADAVGIRVQAGGGAALARIDGWRVLGQEQEVRLSGAAGSEEDGHDR</sequence>
<dbReference type="Pfam" id="PF00251">
    <property type="entry name" value="Glyco_hydro_32N"/>
    <property type="match status" value="1"/>
</dbReference>
<feature type="domain" description="Glycosyl hydrolase family 32 N-terminal" evidence="6">
    <location>
        <begin position="34"/>
        <end position="346"/>
    </location>
</feature>
<keyword evidence="3 5" id="KW-0378">Hydrolase</keyword>
<dbReference type="SUPFAM" id="SSF49899">
    <property type="entry name" value="Concanavalin A-like lectins/glucanases"/>
    <property type="match status" value="1"/>
</dbReference>
<dbReference type="InterPro" id="IPR013320">
    <property type="entry name" value="ConA-like_dom_sf"/>
</dbReference>
<comment type="similarity">
    <text evidence="1 5">Belongs to the glycosyl hydrolase 32 family.</text>
</comment>
<dbReference type="PANTHER" id="PTHR43101:SF1">
    <property type="entry name" value="BETA-FRUCTOSIDASE"/>
    <property type="match status" value="1"/>
</dbReference>
<evidence type="ECO:0000313" key="8">
    <source>
        <dbReference type="EMBL" id="QGU28356.1"/>
    </source>
</evidence>
<dbReference type="OrthoDB" id="9776657at2"/>
<dbReference type="InterPro" id="IPR023296">
    <property type="entry name" value="Glyco_hydro_beta-prop_sf"/>
</dbReference>
<dbReference type="InterPro" id="IPR051214">
    <property type="entry name" value="GH32_Enzymes"/>
</dbReference>
<dbReference type="EC" id="3.2.1.26" evidence="2"/>
<dbReference type="Gene3D" id="2.60.120.560">
    <property type="entry name" value="Exo-inulinase, domain 1"/>
    <property type="match status" value="1"/>
</dbReference>
<dbReference type="KEGG" id="moj:D7D94_12225"/>
<dbReference type="RefSeq" id="WP_156242893.1">
    <property type="nucleotide sequence ID" value="NZ_BAAAZL010000004.1"/>
</dbReference>
<evidence type="ECO:0000256" key="1">
    <source>
        <dbReference type="ARBA" id="ARBA00009902"/>
    </source>
</evidence>
<protein>
    <recommendedName>
        <fullName evidence="2">beta-fructofuranosidase</fullName>
        <ecNumber evidence="2">3.2.1.26</ecNumber>
    </recommendedName>
</protein>
<feature type="domain" description="Glycosyl hydrolase family 32 C-terminal" evidence="7">
    <location>
        <begin position="368"/>
        <end position="488"/>
    </location>
</feature>
<dbReference type="SMART" id="SM00640">
    <property type="entry name" value="Glyco_32"/>
    <property type="match status" value="1"/>
</dbReference>
<organism evidence="8 9">
    <name type="scientific">Microbacterium oryzae</name>
    <dbReference type="NCBI Taxonomy" id="743009"/>
    <lineage>
        <taxon>Bacteria</taxon>
        <taxon>Bacillati</taxon>
        <taxon>Actinomycetota</taxon>
        <taxon>Actinomycetes</taxon>
        <taxon>Micrococcales</taxon>
        <taxon>Microbacteriaceae</taxon>
        <taxon>Microbacterium</taxon>
    </lineage>
</organism>
<evidence type="ECO:0000256" key="5">
    <source>
        <dbReference type="RuleBase" id="RU362110"/>
    </source>
</evidence>
<dbReference type="InterPro" id="IPR013148">
    <property type="entry name" value="Glyco_hydro_32_N"/>
</dbReference>
<dbReference type="EMBL" id="CP032550">
    <property type="protein sequence ID" value="QGU28356.1"/>
    <property type="molecule type" value="Genomic_DNA"/>
</dbReference>
<dbReference type="Pfam" id="PF08244">
    <property type="entry name" value="Glyco_hydro_32C"/>
    <property type="match status" value="1"/>
</dbReference>
<dbReference type="SUPFAM" id="SSF75005">
    <property type="entry name" value="Arabinanase/levansucrase/invertase"/>
    <property type="match status" value="1"/>
</dbReference>
<name>A0A6I6DW48_9MICO</name>
<keyword evidence="9" id="KW-1185">Reference proteome</keyword>
<keyword evidence="4 5" id="KW-0326">Glycosidase</keyword>
<accession>A0A6I6DW48</accession>
<evidence type="ECO:0000256" key="3">
    <source>
        <dbReference type="ARBA" id="ARBA00022801"/>
    </source>
</evidence>
<reference evidence="8 9" key="1">
    <citation type="submission" date="2018-09" db="EMBL/GenBank/DDBJ databases">
        <title>Whole genome sequencing of Microbacterium oryzae strain MB-10T.</title>
        <authorList>
            <person name="Das S.K."/>
        </authorList>
    </citation>
    <scope>NUCLEOTIDE SEQUENCE [LARGE SCALE GENOMIC DNA]</scope>
    <source>
        <strain evidence="8 9">MB-10</strain>
    </source>
</reference>
<dbReference type="InterPro" id="IPR013189">
    <property type="entry name" value="Glyco_hydro_32_C"/>
</dbReference>
<proteinExistence type="inferred from homology"/>
<evidence type="ECO:0000313" key="9">
    <source>
        <dbReference type="Proteomes" id="UP000422989"/>
    </source>
</evidence>